<evidence type="ECO:0000259" key="1">
    <source>
        <dbReference type="Pfam" id="PF07238"/>
    </source>
</evidence>
<reference evidence="2 3" key="1">
    <citation type="submission" date="2016-12" db="EMBL/GenBank/DDBJ databases">
        <title>Thioflexothrix psekupsii D3 genome sequencing and assembly.</title>
        <authorList>
            <person name="Fomenkov A."/>
            <person name="Vincze T."/>
            <person name="Grabovich M."/>
            <person name="Anton B.P."/>
            <person name="Dubinina G."/>
            <person name="Orlova M."/>
            <person name="Belousova E."/>
            <person name="Roberts R.J."/>
        </authorList>
    </citation>
    <scope>NUCLEOTIDE SEQUENCE [LARGE SCALE GENOMIC DNA]</scope>
    <source>
        <strain evidence="2">D3</strain>
    </source>
</reference>
<dbReference type="Gene3D" id="2.40.10.220">
    <property type="entry name" value="predicted glycosyltransferase like domains"/>
    <property type="match status" value="1"/>
</dbReference>
<keyword evidence="3" id="KW-1185">Reference proteome</keyword>
<name>A0A251X6G9_9GAMM</name>
<evidence type="ECO:0000313" key="2">
    <source>
        <dbReference type="EMBL" id="OUD13336.1"/>
    </source>
</evidence>
<dbReference type="RefSeq" id="WP_086488787.1">
    <property type="nucleotide sequence ID" value="NZ_MSLT01000018.1"/>
</dbReference>
<comment type="caution">
    <text evidence="2">The sequence shown here is derived from an EMBL/GenBank/DDBJ whole genome shotgun (WGS) entry which is preliminary data.</text>
</comment>
<dbReference type="EMBL" id="MSLT01000018">
    <property type="protein sequence ID" value="OUD13336.1"/>
    <property type="molecule type" value="Genomic_DNA"/>
</dbReference>
<dbReference type="Proteomes" id="UP000194798">
    <property type="component" value="Unassembled WGS sequence"/>
</dbReference>
<protein>
    <recommendedName>
        <fullName evidence="1">PilZ domain-containing protein</fullName>
    </recommendedName>
</protein>
<organism evidence="2 3">
    <name type="scientific">Thioflexithrix psekupsensis</name>
    <dbReference type="NCBI Taxonomy" id="1570016"/>
    <lineage>
        <taxon>Bacteria</taxon>
        <taxon>Pseudomonadati</taxon>
        <taxon>Pseudomonadota</taxon>
        <taxon>Gammaproteobacteria</taxon>
        <taxon>Thiotrichales</taxon>
        <taxon>Thioflexithrix</taxon>
    </lineage>
</organism>
<evidence type="ECO:0000313" key="3">
    <source>
        <dbReference type="Proteomes" id="UP000194798"/>
    </source>
</evidence>
<feature type="domain" description="PilZ" evidence="1">
    <location>
        <begin position="4"/>
        <end position="104"/>
    </location>
</feature>
<dbReference type="SUPFAM" id="SSF141371">
    <property type="entry name" value="PilZ domain-like"/>
    <property type="match status" value="1"/>
</dbReference>
<dbReference type="OrthoDB" id="5625505at2"/>
<accession>A0A251X6G9</accession>
<proteinExistence type="predicted"/>
<dbReference type="AlphaFoldDB" id="A0A251X6G9"/>
<sequence length="136" mass="15363">MYSRQCQRKPLVLYLDVLALPSHELLGHLGDISARGMMFVALQTFQVGDTLEIAIRLPQNDEFNQLCIKATIQVRWIQPNLNPRLSCIGCEFLQLDPTDLPLIQKIGDFIGFDASVDVHRVACHPTEEECVVNSEK</sequence>
<dbReference type="InterPro" id="IPR009875">
    <property type="entry name" value="PilZ_domain"/>
</dbReference>
<dbReference type="GO" id="GO:0035438">
    <property type="term" value="F:cyclic-di-GMP binding"/>
    <property type="evidence" value="ECO:0007669"/>
    <property type="project" value="InterPro"/>
</dbReference>
<gene>
    <name evidence="2" type="ORF">TPSD3_11995</name>
</gene>
<dbReference type="Pfam" id="PF07238">
    <property type="entry name" value="PilZ"/>
    <property type="match status" value="1"/>
</dbReference>